<protein>
    <submittedName>
        <fullName evidence="1">Uncharacterized protein</fullName>
    </submittedName>
</protein>
<evidence type="ECO:0000313" key="2">
    <source>
        <dbReference type="Proteomes" id="UP000539538"/>
    </source>
</evidence>
<comment type="caution">
    <text evidence="1">The sequence shown here is derived from an EMBL/GenBank/DDBJ whole genome shotgun (WGS) entry which is preliminary data.</text>
</comment>
<keyword evidence="2" id="KW-1185">Reference proteome</keyword>
<accession>A0ABR6L942</accession>
<dbReference type="Proteomes" id="UP000539538">
    <property type="component" value="Unassembled WGS sequence"/>
</dbReference>
<dbReference type="EMBL" id="JACHOT010000012">
    <property type="protein sequence ID" value="MBB4653337.1"/>
    <property type="molecule type" value="Genomic_DNA"/>
</dbReference>
<name>A0ABR6L942_9HYPH</name>
<organism evidence="1 2">
    <name type="scientific">Aminobacter niigataensis</name>
    <dbReference type="NCBI Taxonomy" id="83265"/>
    <lineage>
        <taxon>Bacteria</taxon>
        <taxon>Pseudomonadati</taxon>
        <taxon>Pseudomonadota</taxon>
        <taxon>Alphaproteobacteria</taxon>
        <taxon>Hyphomicrobiales</taxon>
        <taxon>Phyllobacteriaceae</taxon>
        <taxon>Aminobacter</taxon>
    </lineage>
</organism>
<reference evidence="1 2" key="1">
    <citation type="submission" date="2020-08" db="EMBL/GenBank/DDBJ databases">
        <title>Genomic Encyclopedia of Type Strains, Phase IV (KMG-IV): sequencing the most valuable type-strain genomes for metagenomic binning, comparative biology and taxonomic classification.</title>
        <authorList>
            <person name="Goeker M."/>
        </authorList>
    </citation>
    <scope>NUCLEOTIDE SEQUENCE [LARGE SCALE GENOMIC DNA]</scope>
    <source>
        <strain evidence="1 2">DSM 7050</strain>
    </source>
</reference>
<evidence type="ECO:0000313" key="1">
    <source>
        <dbReference type="EMBL" id="MBB4653337.1"/>
    </source>
</evidence>
<dbReference type="RefSeq" id="WP_183264672.1">
    <property type="nucleotide sequence ID" value="NZ_BAAAVZ010000017.1"/>
</dbReference>
<sequence length="68" mass="7477">MAGSGFLAEEACDALLLRDDAQCGRNDRFGDLYLIARPFRAAGSFSEVDGRLSLRQVNERPQSLMISV</sequence>
<proteinExistence type="predicted"/>
<gene>
    <name evidence="1" type="ORF">GGQ99_005127</name>
</gene>